<protein>
    <recommendedName>
        <fullName evidence="3">DUF4470 domain-containing protein</fullName>
    </recommendedName>
</protein>
<dbReference type="InterPro" id="IPR019734">
    <property type="entry name" value="TPR_rpt"/>
</dbReference>
<dbReference type="Gene3D" id="1.25.40.10">
    <property type="entry name" value="Tetratricopeptide repeat domain"/>
    <property type="match status" value="1"/>
</dbReference>
<keyword evidence="1" id="KW-0802">TPR repeat</keyword>
<feature type="region of interest" description="Disordered" evidence="2">
    <location>
        <begin position="957"/>
        <end position="978"/>
    </location>
</feature>
<dbReference type="Proteomes" id="UP000812287">
    <property type="component" value="Unassembled WGS sequence"/>
</dbReference>
<gene>
    <name evidence="4" type="ORF">BT62DRAFT_1060778</name>
</gene>
<accession>A0A9P7VXA6</accession>
<dbReference type="EMBL" id="MU250531">
    <property type="protein sequence ID" value="KAG7447536.1"/>
    <property type="molecule type" value="Genomic_DNA"/>
</dbReference>
<feature type="domain" description="DUF4470" evidence="3">
    <location>
        <begin position="189"/>
        <end position="263"/>
    </location>
</feature>
<dbReference type="SUPFAM" id="SSF48452">
    <property type="entry name" value="TPR-like"/>
    <property type="match status" value="1"/>
</dbReference>
<dbReference type="Pfam" id="PF14737">
    <property type="entry name" value="DUF4470"/>
    <property type="match status" value="1"/>
</dbReference>
<dbReference type="AlphaFoldDB" id="A0A9P7VXA6"/>
<comment type="caution">
    <text evidence="4">The sequence shown here is derived from an EMBL/GenBank/DDBJ whole genome shotgun (WGS) entry which is preliminary data.</text>
</comment>
<evidence type="ECO:0000313" key="4">
    <source>
        <dbReference type="EMBL" id="KAG7447536.1"/>
    </source>
</evidence>
<dbReference type="InterPro" id="IPR027974">
    <property type="entry name" value="DUF4470"/>
</dbReference>
<name>A0A9P7VXA6_9AGAR</name>
<dbReference type="RefSeq" id="XP_043041036.1">
    <property type="nucleotide sequence ID" value="XM_043178608.1"/>
</dbReference>
<evidence type="ECO:0000259" key="3">
    <source>
        <dbReference type="Pfam" id="PF14737"/>
    </source>
</evidence>
<reference evidence="4" key="1">
    <citation type="submission" date="2020-11" db="EMBL/GenBank/DDBJ databases">
        <title>Adaptations for nitrogen fixation in a non-lichenized fungal sporocarp promotes dispersal by wood-feeding termites.</title>
        <authorList>
            <consortium name="DOE Joint Genome Institute"/>
            <person name="Koch R.A."/>
            <person name="Yoon G."/>
            <person name="Arayal U."/>
            <person name="Lail K."/>
            <person name="Amirebrahimi M."/>
            <person name="Labutti K."/>
            <person name="Lipzen A."/>
            <person name="Riley R."/>
            <person name="Barry K."/>
            <person name="Henrissat B."/>
            <person name="Grigoriev I.V."/>
            <person name="Herr J.R."/>
            <person name="Aime M.C."/>
        </authorList>
    </citation>
    <scope>NUCLEOTIDE SEQUENCE</scope>
    <source>
        <strain evidence="4">MCA 3950</strain>
    </source>
</reference>
<evidence type="ECO:0000256" key="1">
    <source>
        <dbReference type="PROSITE-ProRule" id="PRU00339"/>
    </source>
</evidence>
<keyword evidence="5" id="KW-1185">Reference proteome</keyword>
<dbReference type="GeneID" id="66100900"/>
<sequence length="978" mass="111728">MPKRCAVQLKEEGNRYFKSRQFAQAAKLYEQAEEVEPGDPVFPSNLSAALYETGDYAGSYQAILRSAKLLSESPNPPLAAKLSSRLPKALTYGLRNRTVSLKDCHNDKQFIEQLKLPTGISDDAWQELERAVGEHDTLVQQARTGRLNFVSLSMARKAARSDLEYFTIGHDDVMSIITDWGSENKGNPFDLLKVSEQRLSCLSFIWGGGGDGRHVYGSIIGLSQAFLELTPDQRQTSRVHFTLLDIHPTTIARNLCLFMMIDELITMRLYKRDDGVQETEIKATIFYVWMGVALPSYCHVRFMNTVKFLLRELQTSSCRLPRWLHVTKDSIPGIVASLRYWDTQLSFQTVQEMLRRHRRFERRPVNLPNLHLKDIKAGIDDMTDEEVFKFGQMQLHMSPPSKKEARQEWLSGMRLMMFEILASGNDGRRSAQFSVEEAWYGITQCFIPPKVLRYRHEAFDELWASVLRSPSQNLKKQAVEHIEATWKPNPSLFDGVQEVKFDYPSVEFNAFEMVERISQFNSRMGLFKKRRMDEDCPAYSVSEIFFDAVVNGLLALKDHIKIELLQGDISQELMKMAHGIDDRPSDFPRMFTRIWLSNVPDYTHGPMNTATFVMPNLEPEPDASVASNCLLNPSIWKDSGDNLIYNYALLNGNDFARFFGCHIVASGPWDAIEFSAKPLPRLLSTLATREELILWLTRVFITTILPPEPPNPRAELLCRVRYPNNLVAFFGLLMRLPTIGYPLHWISEYLNTLLSDNLVTDLVPYRGKFPIPPGEPAQHAPSRRVNLNPWLSELETITALSYEALPFPVSLRLRRDDINTYEAPLSMKDFGPLTLMEKFGNYDPVFSLVFYKRGTPVAGMIQRMNRDTIINVFEKGHGNGEVFVLSVLDQFGITKERVRWKMGKERVAKMQEEKWAFVAYRLDCHEISKSFQFSSSLLGASKCGFSRFFDCSGQMVGSSTSSDRTADKRPTIYTSCTP</sequence>
<proteinExistence type="predicted"/>
<dbReference type="PROSITE" id="PS50005">
    <property type="entry name" value="TPR"/>
    <property type="match status" value="1"/>
</dbReference>
<evidence type="ECO:0000313" key="5">
    <source>
        <dbReference type="Proteomes" id="UP000812287"/>
    </source>
</evidence>
<evidence type="ECO:0000256" key="2">
    <source>
        <dbReference type="SAM" id="MobiDB-lite"/>
    </source>
</evidence>
<dbReference type="InterPro" id="IPR011990">
    <property type="entry name" value="TPR-like_helical_dom_sf"/>
</dbReference>
<organism evidence="4 5">
    <name type="scientific">Guyanagaster necrorhizus</name>
    <dbReference type="NCBI Taxonomy" id="856835"/>
    <lineage>
        <taxon>Eukaryota</taxon>
        <taxon>Fungi</taxon>
        <taxon>Dikarya</taxon>
        <taxon>Basidiomycota</taxon>
        <taxon>Agaricomycotina</taxon>
        <taxon>Agaricomycetes</taxon>
        <taxon>Agaricomycetidae</taxon>
        <taxon>Agaricales</taxon>
        <taxon>Marasmiineae</taxon>
        <taxon>Physalacriaceae</taxon>
        <taxon>Guyanagaster</taxon>
    </lineage>
</organism>
<dbReference type="OrthoDB" id="2423701at2759"/>
<feature type="repeat" description="TPR" evidence="1">
    <location>
        <begin position="6"/>
        <end position="39"/>
    </location>
</feature>